<comment type="caution">
    <text evidence="6">The sequence shown here is derived from an EMBL/GenBank/DDBJ whole genome shotgun (WGS) entry which is preliminary data.</text>
</comment>
<keyword evidence="1 3" id="KW-0597">Phosphoprotein</keyword>
<dbReference type="EMBL" id="SMGK01000002">
    <property type="protein sequence ID" value="TCK73876.1"/>
    <property type="molecule type" value="Genomic_DNA"/>
</dbReference>
<reference evidence="6 7" key="1">
    <citation type="submission" date="2019-03" db="EMBL/GenBank/DDBJ databases">
        <title>Genomic Encyclopedia of Type Strains, Phase IV (KMG-IV): sequencing the most valuable type-strain genomes for metagenomic binning, comparative biology and taxonomic classification.</title>
        <authorList>
            <person name="Goeker M."/>
        </authorList>
    </citation>
    <scope>NUCLEOTIDE SEQUENCE [LARGE SCALE GENOMIC DNA]</scope>
    <source>
        <strain evidence="6 7">DSM 103428</strain>
    </source>
</reference>
<dbReference type="InterPro" id="IPR000792">
    <property type="entry name" value="Tscrpt_reg_LuxR_C"/>
</dbReference>
<dbReference type="InterPro" id="IPR058245">
    <property type="entry name" value="NreC/VraR/RcsB-like_REC"/>
</dbReference>
<dbReference type="SMART" id="SM00421">
    <property type="entry name" value="HTH_LUXR"/>
    <property type="match status" value="1"/>
</dbReference>
<feature type="domain" description="Response regulatory" evidence="5">
    <location>
        <begin position="15"/>
        <end position="131"/>
    </location>
</feature>
<protein>
    <submittedName>
        <fullName evidence="6">LuxR family two component transcriptional regulator</fullName>
    </submittedName>
</protein>
<dbReference type="AlphaFoldDB" id="A0A4R1L6Q9"/>
<evidence type="ECO:0000256" key="3">
    <source>
        <dbReference type="PROSITE-ProRule" id="PRU00169"/>
    </source>
</evidence>
<evidence type="ECO:0000259" key="4">
    <source>
        <dbReference type="PROSITE" id="PS50043"/>
    </source>
</evidence>
<dbReference type="PANTHER" id="PTHR43214">
    <property type="entry name" value="TWO-COMPONENT RESPONSE REGULATOR"/>
    <property type="match status" value="1"/>
</dbReference>
<dbReference type="InterPro" id="IPR011006">
    <property type="entry name" value="CheY-like_superfamily"/>
</dbReference>
<feature type="domain" description="HTH luxR-type" evidence="4">
    <location>
        <begin position="155"/>
        <end position="220"/>
    </location>
</feature>
<dbReference type="SUPFAM" id="SSF52172">
    <property type="entry name" value="CheY-like"/>
    <property type="match status" value="1"/>
</dbReference>
<dbReference type="SUPFAM" id="SSF46894">
    <property type="entry name" value="C-terminal effector domain of the bipartite response regulators"/>
    <property type="match status" value="1"/>
</dbReference>
<dbReference type="OrthoDB" id="9796655at2"/>
<dbReference type="InterPro" id="IPR001789">
    <property type="entry name" value="Sig_transdc_resp-reg_receiver"/>
</dbReference>
<dbReference type="GO" id="GO:0006355">
    <property type="term" value="P:regulation of DNA-templated transcription"/>
    <property type="evidence" value="ECO:0007669"/>
    <property type="project" value="InterPro"/>
</dbReference>
<dbReference type="Proteomes" id="UP000295210">
    <property type="component" value="Unassembled WGS sequence"/>
</dbReference>
<keyword evidence="2" id="KW-0238">DNA-binding</keyword>
<proteinExistence type="predicted"/>
<organism evidence="6 7">
    <name type="scientific">Acidipila rosea</name>
    <dbReference type="NCBI Taxonomy" id="768535"/>
    <lineage>
        <taxon>Bacteria</taxon>
        <taxon>Pseudomonadati</taxon>
        <taxon>Acidobacteriota</taxon>
        <taxon>Terriglobia</taxon>
        <taxon>Terriglobales</taxon>
        <taxon>Acidobacteriaceae</taxon>
        <taxon>Acidipila</taxon>
    </lineage>
</organism>
<dbReference type="PROSITE" id="PS50110">
    <property type="entry name" value="RESPONSE_REGULATORY"/>
    <property type="match status" value="1"/>
</dbReference>
<gene>
    <name evidence="6" type="ORF">C7378_1494</name>
</gene>
<evidence type="ECO:0000313" key="6">
    <source>
        <dbReference type="EMBL" id="TCK73876.1"/>
    </source>
</evidence>
<dbReference type="Pfam" id="PF00196">
    <property type="entry name" value="GerE"/>
    <property type="match status" value="1"/>
</dbReference>
<feature type="modified residue" description="4-aspartylphosphate" evidence="3">
    <location>
        <position position="66"/>
    </location>
</feature>
<evidence type="ECO:0000256" key="2">
    <source>
        <dbReference type="ARBA" id="ARBA00023125"/>
    </source>
</evidence>
<evidence type="ECO:0000256" key="1">
    <source>
        <dbReference type="ARBA" id="ARBA00022553"/>
    </source>
</evidence>
<accession>A0A4R1L6Q9</accession>
<dbReference type="Pfam" id="PF00072">
    <property type="entry name" value="Response_reg"/>
    <property type="match status" value="1"/>
</dbReference>
<sequence>MPPPAKMIFMTNNLKLLLVDDHSLFREGLSRLLSAEQDLALAGEFANARDAISAMKTSPADIVLLDYDLGDESGMVFLEEARRLYPATRILFVTAGMSDSDTLRALDRGAAGIFLKHSSPADLLQAIRTVAAGETWLDPGAVQALVSAAKASQQKVRTRELFTARERAVLSAVFEGLTNKEIGARLGISEGYVKAVLQQLFSKTGVRSRSQLVRIALENRDAYGLSLEGDE</sequence>
<dbReference type="SMART" id="SM00448">
    <property type="entry name" value="REC"/>
    <property type="match status" value="1"/>
</dbReference>
<dbReference type="GO" id="GO:0003677">
    <property type="term" value="F:DNA binding"/>
    <property type="evidence" value="ECO:0007669"/>
    <property type="project" value="UniProtKB-KW"/>
</dbReference>
<dbReference type="CDD" id="cd17535">
    <property type="entry name" value="REC_NarL-like"/>
    <property type="match status" value="1"/>
</dbReference>
<dbReference type="InterPro" id="IPR039420">
    <property type="entry name" value="WalR-like"/>
</dbReference>
<dbReference type="CDD" id="cd06170">
    <property type="entry name" value="LuxR_C_like"/>
    <property type="match status" value="1"/>
</dbReference>
<name>A0A4R1L6Q9_9BACT</name>
<dbReference type="GO" id="GO:0000160">
    <property type="term" value="P:phosphorelay signal transduction system"/>
    <property type="evidence" value="ECO:0007669"/>
    <property type="project" value="InterPro"/>
</dbReference>
<evidence type="ECO:0000259" key="5">
    <source>
        <dbReference type="PROSITE" id="PS50110"/>
    </source>
</evidence>
<dbReference type="Gene3D" id="3.40.50.2300">
    <property type="match status" value="1"/>
</dbReference>
<evidence type="ECO:0000313" key="7">
    <source>
        <dbReference type="Proteomes" id="UP000295210"/>
    </source>
</evidence>
<dbReference type="PROSITE" id="PS50043">
    <property type="entry name" value="HTH_LUXR_2"/>
    <property type="match status" value="1"/>
</dbReference>
<dbReference type="InterPro" id="IPR016032">
    <property type="entry name" value="Sig_transdc_resp-reg_C-effctor"/>
</dbReference>
<keyword evidence="7" id="KW-1185">Reference proteome</keyword>